<name>A0ABQ3QE04_9ACTN</name>
<gene>
    <name evidence="2" type="ORF">Sdagh_72260</name>
</gene>
<accession>A0ABQ3QE04</accession>
<keyword evidence="3" id="KW-1185">Reference proteome</keyword>
<feature type="region of interest" description="Disordered" evidence="1">
    <location>
        <begin position="72"/>
        <end position="91"/>
    </location>
</feature>
<protein>
    <submittedName>
        <fullName evidence="2">Uncharacterized protein</fullName>
    </submittedName>
</protein>
<evidence type="ECO:0000313" key="3">
    <source>
        <dbReference type="Proteomes" id="UP001052655"/>
    </source>
</evidence>
<feature type="compositionally biased region" description="Low complexity" evidence="1">
    <location>
        <begin position="75"/>
        <end position="91"/>
    </location>
</feature>
<sequence>MKAKDPLEDISAEAEKFRLADAGQERRRVARPGRHDRRVRRRHRHRLLRAEAAGNTLTGTAVVAGCAGCSGGAEVGSSATARRSPSATAPATVTVTVTVTVTATAAAAAPGR</sequence>
<dbReference type="EMBL" id="BNDX01000018">
    <property type="protein sequence ID" value="GHI35496.1"/>
    <property type="molecule type" value="Genomic_DNA"/>
</dbReference>
<comment type="caution">
    <text evidence="2">The sequence shown here is derived from an EMBL/GenBank/DDBJ whole genome shotgun (WGS) entry which is preliminary data.</text>
</comment>
<dbReference type="Proteomes" id="UP001052655">
    <property type="component" value="Unassembled WGS sequence"/>
</dbReference>
<evidence type="ECO:0000313" key="2">
    <source>
        <dbReference type="EMBL" id="GHI35496.1"/>
    </source>
</evidence>
<feature type="region of interest" description="Disordered" evidence="1">
    <location>
        <begin position="18"/>
        <end position="42"/>
    </location>
</feature>
<organism evidence="2 3">
    <name type="scientific">Streptomyces daghestanicus</name>
    <dbReference type="NCBI Taxonomy" id="66885"/>
    <lineage>
        <taxon>Bacteria</taxon>
        <taxon>Bacillati</taxon>
        <taxon>Actinomycetota</taxon>
        <taxon>Actinomycetes</taxon>
        <taxon>Kitasatosporales</taxon>
        <taxon>Streptomycetaceae</taxon>
        <taxon>Streptomyces</taxon>
    </lineage>
</organism>
<proteinExistence type="predicted"/>
<evidence type="ECO:0000256" key="1">
    <source>
        <dbReference type="SAM" id="MobiDB-lite"/>
    </source>
</evidence>
<dbReference type="Gene3D" id="2.60.120.260">
    <property type="entry name" value="Galactose-binding domain-like"/>
    <property type="match status" value="1"/>
</dbReference>
<feature type="compositionally biased region" description="Basic and acidic residues" evidence="1">
    <location>
        <begin position="18"/>
        <end position="27"/>
    </location>
</feature>
<reference evidence="2" key="1">
    <citation type="submission" date="2024-05" db="EMBL/GenBank/DDBJ databases">
        <title>Whole genome shotgun sequence of Streptomyces daghestanicus NBRC 12762.</title>
        <authorList>
            <person name="Komaki H."/>
            <person name="Tamura T."/>
        </authorList>
    </citation>
    <scope>NUCLEOTIDE SEQUENCE</scope>
    <source>
        <strain evidence="2">NBRC 12762</strain>
    </source>
</reference>
<feature type="compositionally biased region" description="Basic residues" evidence="1">
    <location>
        <begin position="28"/>
        <end position="42"/>
    </location>
</feature>